<dbReference type="AlphaFoldDB" id="A0A2G9TDT6"/>
<organism evidence="1 2">
    <name type="scientific">Teladorsagia circumcincta</name>
    <name type="common">Brown stomach worm</name>
    <name type="synonym">Ostertagia circumcincta</name>
    <dbReference type="NCBI Taxonomy" id="45464"/>
    <lineage>
        <taxon>Eukaryota</taxon>
        <taxon>Metazoa</taxon>
        <taxon>Ecdysozoa</taxon>
        <taxon>Nematoda</taxon>
        <taxon>Chromadorea</taxon>
        <taxon>Rhabditida</taxon>
        <taxon>Rhabditina</taxon>
        <taxon>Rhabditomorpha</taxon>
        <taxon>Strongyloidea</taxon>
        <taxon>Trichostrongylidae</taxon>
        <taxon>Teladorsagia</taxon>
    </lineage>
</organism>
<gene>
    <name evidence="1" type="ORF">TELCIR_22568</name>
</gene>
<accession>A0A2G9TDT6</accession>
<proteinExistence type="predicted"/>
<protein>
    <submittedName>
        <fullName evidence="1">Uncharacterized protein</fullName>
    </submittedName>
</protein>
<dbReference type="EMBL" id="KZ383167">
    <property type="protein sequence ID" value="PIO56038.1"/>
    <property type="molecule type" value="Genomic_DNA"/>
</dbReference>
<reference evidence="1 2" key="1">
    <citation type="submission" date="2015-09" db="EMBL/GenBank/DDBJ databases">
        <title>Draft genome of the parasitic nematode Teladorsagia circumcincta isolate WARC Sus (inbred).</title>
        <authorList>
            <person name="Mitreva M."/>
        </authorList>
    </citation>
    <scope>NUCLEOTIDE SEQUENCE [LARGE SCALE GENOMIC DNA]</scope>
    <source>
        <strain evidence="1 2">S</strain>
    </source>
</reference>
<sequence>MVTKVRSGKHGKQRARTQTQMLLIRLKMQQLIQHQQRRITGYFWRSKSSTNSISHGIILYALKRVTDIVKFNETEKSELGRIHKWITECHAPRRETAAILAEIRKKIKNPGVMKAR</sequence>
<name>A0A2G9TDT6_TELCI</name>
<evidence type="ECO:0000313" key="1">
    <source>
        <dbReference type="EMBL" id="PIO56038.1"/>
    </source>
</evidence>
<dbReference type="Proteomes" id="UP000230423">
    <property type="component" value="Unassembled WGS sequence"/>
</dbReference>
<evidence type="ECO:0000313" key="2">
    <source>
        <dbReference type="Proteomes" id="UP000230423"/>
    </source>
</evidence>
<keyword evidence="2" id="KW-1185">Reference proteome</keyword>